<dbReference type="InterPro" id="IPR002068">
    <property type="entry name" value="A-crystallin/Hsp20_dom"/>
</dbReference>
<accession>A0A060HMS4</accession>
<dbReference type="NCBIfam" id="NF041800">
    <property type="entry name" value="Hsp20"/>
    <property type="match status" value="1"/>
</dbReference>
<dbReference type="STRING" id="926571.NVIE_021600"/>
<evidence type="ECO:0000256" key="2">
    <source>
        <dbReference type="RuleBase" id="RU003616"/>
    </source>
</evidence>
<keyword evidence="5" id="KW-1185">Reference proteome</keyword>
<dbReference type="Gene3D" id="2.60.40.790">
    <property type="match status" value="1"/>
</dbReference>
<evidence type="ECO:0000259" key="3">
    <source>
        <dbReference type="PROSITE" id="PS01031"/>
    </source>
</evidence>
<dbReference type="Proteomes" id="UP000027093">
    <property type="component" value="Chromosome"/>
</dbReference>
<dbReference type="Pfam" id="PF00011">
    <property type="entry name" value="HSP20"/>
    <property type="match status" value="1"/>
</dbReference>
<gene>
    <name evidence="4" type="primary">hsp20-3</name>
    <name evidence="4" type="ORF">NVIE_021600</name>
</gene>
<evidence type="ECO:0000313" key="4">
    <source>
        <dbReference type="EMBL" id="AIC16425.1"/>
    </source>
</evidence>
<dbReference type="InterPro" id="IPR008978">
    <property type="entry name" value="HSP20-like_chaperone"/>
</dbReference>
<dbReference type="OrthoDB" id="26084at2157"/>
<reference evidence="4 5" key="1">
    <citation type="journal article" date="2014" name="Int. J. Syst. Evol. Microbiol.">
        <title>Nitrososphaera viennensis gen. nov., sp. nov., an aerobic and mesophilic, ammonia-oxidizing archaeon from soil and a member of the archaeal phylum Thaumarchaeota.</title>
        <authorList>
            <person name="Stieglmeier M."/>
            <person name="Klingl A."/>
            <person name="Alves R.J."/>
            <person name="Rittmann S.K."/>
            <person name="Melcher M."/>
            <person name="Leisch N."/>
            <person name="Schleper C."/>
        </authorList>
    </citation>
    <scope>NUCLEOTIDE SEQUENCE [LARGE SCALE GENOMIC DNA]</scope>
    <source>
        <strain evidence="4">EN76</strain>
    </source>
</reference>
<name>A0A060HMS4_9ARCH</name>
<dbReference type="EMBL" id="CP007536">
    <property type="protein sequence ID" value="AIC16425.1"/>
    <property type="molecule type" value="Genomic_DNA"/>
</dbReference>
<dbReference type="GeneID" id="74947403"/>
<protein>
    <submittedName>
        <fullName evidence="4">Heat-shock protein Hsp22</fullName>
    </submittedName>
</protein>
<dbReference type="CDD" id="cd06464">
    <property type="entry name" value="ACD_sHsps-like"/>
    <property type="match status" value="1"/>
</dbReference>
<dbReference type="PROSITE" id="PS01031">
    <property type="entry name" value="SHSP"/>
    <property type="match status" value="1"/>
</dbReference>
<dbReference type="HOGENOM" id="CLU_117605_1_0_2"/>
<proteinExistence type="inferred from homology"/>
<dbReference type="RefSeq" id="WP_075055180.1">
    <property type="nucleotide sequence ID" value="NZ_CP007536.1"/>
</dbReference>
<dbReference type="AlphaFoldDB" id="A0A060HMS4"/>
<sequence length="178" mass="20336">MWRDREFGFGRQLFEDIDREFAEAEEMLNRMFRTVRGMRPEEIATNFPYYYGYQVTIGPDGKPHVREFGNIRPSTKGLVAPSETREPLVDTILDEKENTMTITAEMPGVTKQDIKVSVSEDRVTLHAEKGDKKYHTEIPIDVALDDKSAKATYANGILELKIKLKEAPKPKATDVKVE</sequence>
<organism evidence="4 5">
    <name type="scientific">Nitrososphaera viennensis EN76</name>
    <dbReference type="NCBI Taxonomy" id="926571"/>
    <lineage>
        <taxon>Archaea</taxon>
        <taxon>Nitrososphaerota</taxon>
        <taxon>Nitrososphaeria</taxon>
        <taxon>Nitrososphaerales</taxon>
        <taxon>Nitrososphaeraceae</taxon>
        <taxon>Nitrososphaera</taxon>
    </lineage>
</organism>
<evidence type="ECO:0000313" key="5">
    <source>
        <dbReference type="Proteomes" id="UP000027093"/>
    </source>
</evidence>
<dbReference type="KEGG" id="nvn:NVIE_021600"/>
<comment type="similarity">
    <text evidence="1 2">Belongs to the small heat shock protein (HSP20) family.</text>
</comment>
<dbReference type="SUPFAM" id="SSF49764">
    <property type="entry name" value="HSP20-like chaperones"/>
    <property type="match status" value="1"/>
</dbReference>
<feature type="domain" description="SHSP" evidence="3">
    <location>
        <begin position="79"/>
        <end position="178"/>
    </location>
</feature>
<evidence type="ECO:0000256" key="1">
    <source>
        <dbReference type="PROSITE-ProRule" id="PRU00285"/>
    </source>
</evidence>